<keyword evidence="4 9" id="KW-0812">Transmembrane</keyword>
<keyword evidence="12" id="KW-1185">Reference proteome</keyword>
<feature type="region of interest" description="Disordered" evidence="8">
    <location>
        <begin position="588"/>
        <end position="639"/>
    </location>
</feature>
<comment type="caution">
    <text evidence="11">The sequence shown here is derived from an EMBL/GenBank/DDBJ whole genome shotgun (WGS) entry which is preliminary data.</text>
</comment>
<feature type="transmembrane region" description="Helical" evidence="9">
    <location>
        <begin position="301"/>
        <end position="321"/>
    </location>
</feature>
<feature type="transmembrane region" description="Helical" evidence="9">
    <location>
        <begin position="89"/>
        <end position="108"/>
    </location>
</feature>
<evidence type="ECO:0000259" key="10">
    <source>
        <dbReference type="Pfam" id="PF00999"/>
    </source>
</evidence>
<reference evidence="11 12" key="1">
    <citation type="submission" date="2021-07" db="EMBL/GenBank/DDBJ databases">
        <title>Stakelama flava sp. nov., a novel endophytic bacterium isolated from branch of Kandelia candel.</title>
        <authorList>
            <person name="Tuo L."/>
        </authorList>
    </citation>
    <scope>NUCLEOTIDE SEQUENCE [LARGE SCALE GENOMIC DNA]</scope>
    <source>
        <strain evidence="11 12">CBK3Z-3</strain>
    </source>
</reference>
<evidence type="ECO:0000256" key="4">
    <source>
        <dbReference type="ARBA" id="ARBA00022692"/>
    </source>
</evidence>
<feature type="domain" description="Cation/H+ exchanger transmembrane" evidence="10">
    <location>
        <begin position="22"/>
        <end position="388"/>
    </location>
</feature>
<dbReference type="InterPro" id="IPR006153">
    <property type="entry name" value="Cation/H_exchanger_TM"/>
</dbReference>
<feature type="transmembrane region" description="Helical" evidence="9">
    <location>
        <begin position="61"/>
        <end position="77"/>
    </location>
</feature>
<evidence type="ECO:0000256" key="2">
    <source>
        <dbReference type="ARBA" id="ARBA00022448"/>
    </source>
</evidence>
<keyword evidence="3" id="KW-0050">Antiport</keyword>
<evidence type="ECO:0000256" key="9">
    <source>
        <dbReference type="SAM" id="Phobius"/>
    </source>
</evidence>
<dbReference type="Proteomes" id="UP001197214">
    <property type="component" value="Unassembled WGS sequence"/>
</dbReference>
<evidence type="ECO:0000256" key="3">
    <source>
        <dbReference type="ARBA" id="ARBA00022449"/>
    </source>
</evidence>
<dbReference type="Pfam" id="PF00999">
    <property type="entry name" value="Na_H_Exchanger"/>
    <property type="match status" value="1"/>
</dbReference>
<feature type="transmembrane region" description="Helical" evidence="9">
    <location>
        <begin position="365"/>
        <end position="383"/>
    </location>
</feature>
<evidence type="ECO:0000256" key="8">
    <source>
        <dbReference type="SAM" id="MobiDB-lite"/>
    </source>
</evidence>
<evidence type="ECO:0000256" key="6">
    <source>
        <dbReference type="ARBA" id="ARBA00023065"/>
    </source>
</evidence>
<proteinExistence type="predicted"/>
<feature type="transmembrane region" description="Helical" evidence="9">
    <location>
        <begin position="333"/>
        <end position="353"/>
    </location>
</feature>
<evidence type="ECO:0000256" key="7">
    <source>
        <dbReference type="ARBA" id="ARBA00023136"/>
    </source>
</evidence>
<feature type="transmembrane region" description="Helical" evidence="9">
    <location>
        <begin position="114"/>
        <end position="134"/>
    </location>
</feature>
<keyword evidence="6" id="KW-0406">Ion transport</keyword>
<evidence type="ECO:0000313" key="12">
    <source>
        <dbReference type="Proteomes" id="UP001197214"/>
    </source>
</evidence>
<keyword evidence="2" id="KW-0813">Transport</keyword>
<dbReference type="PANTHER" id="PTHR32507">
    <property type="entry name" value="NA(+)/H(+) ANTIPORTER 1"/>
    <property type="match status" value="1"/>
</dbReference>
<evidence type="ECO:0000256" key="5">
    <source>
        <dbReference type="ARBA" id="ARBA00022989"/>
    </source>
</evidence>
<feature type="compositionally biased region" description="Basic and acidic residues" evidence="8">
    <location>
        <begin position="591"/>
        <end position="626"/>
    </location>
</feature>
<gene>
    <name evidence="11" type="ORF">KY084_12630</name>
</gene>
<sequence>MIDSLLVKLALIGIIGIGAQWVAWRTGRPAIALMLIAGVIAGPVLGIIVPERDLGPLQEPIIKLAVAVILFEGGLSLNFRDLRHAGNPVLRLVLIGVPLGWLLGAWSAHWAAGLSWEVSMLFGGILVVTGPTVIGPMLRTLHLPNRVSDTLRWEGIVNDPIGALLAVAIYGYITYEGPDTGLLSVTLDVLAATTVAGALGVALGFAITWLFPRGYVPEFLKSPVLLIVVIAGFVIADIIKHETGLVTVTLMGVVMANRPVHSTRVLRRFKEDLTVLLISGVFIILSASLDWQTMSEFRARFVIFLVLLLFLVRPLTVLVSLFGSSMPWRERFFVAWIAPRGIVAVAITGLFAIRLQQYGVPDAEALVPLSFGVVVVTIMAHGFSARQFARRLGIDRGKGDGVLIVGANDWTTAFGVYLKELGYPVTIADSSTFALRGPRRQDLNVYRGDILDEVTQDHIDLGQFQQALVASDNDAYNSLICADLGPEIGFELMTQTAAADTSRGGVSPRGRVLLDSKRTIEELQRLQAEGWTFGKTRITEKFTFADYRDRLPQGGEPIAVRHEDGELEFFAAEQKPYVEEDDVVISFLPPEPEHEKAARNEARASEAKAAKSKADAKAEARAEAEGSVKTAGPKGELPG</sequence>
<protein>
    <submittedName>
        <fullName evidence="11">Sodium:proton antiporter</fullName>
    </submittedName>
</protein>
<keyword evidence="5 9" id="KW-1133">Transmembrane helix</keyword>
<evidence type="ECO:0000313" key="11">
    <source>
        <dbReference type="EMBL" id="MBW4331716.1"/>
    </source>
</evidence>
<evidence type="ECO:0000256" key="1">
    <source>
        <dbReference type="ARBA" id="ARBA00004651"/>
    </source>
</evidence>
<organism evidence="11 12">
    <name type="scientific">Stakelama flava</name>
    <dbReference type="NCBI Taxonomy" id="2860338"/>
    <lineage>
        <taxon>Bacteria</taxon>
        <taxon>Pseudomonadati</taxon>
        <taxon>Pseudomonadota</taxon>
        <taxon>Alphaproteobacteria</taxon>
        <taxon>Sphingomonadales</taxon>
        <taxon>Sphingomonadaceae</taxon>
        <taxon>Stakelama</taxon>
    </lineage>
</organism>
<feature type="transmembrane region" description="Helical" evidence="9">
    <location>
        <begin position="223"/>
        <end position="239"/>
    </location>
</feature>
<feature type="transmembrane region" description="Helical" evidence="9">
    <location>
        <begin position="155"/>
        <end position="173"/>
    </location>
</feature>
<comment type="subcellular location">
    <subcellularLocation>
        <location evidence="1">Cell membrane</location>
        <topology evidence="1">Multi-pass membrane protein</topology>
    </subcellularLocation>
</comment>
<accession>A0ABS6XNJ4</accession>
<keyword evidence="7 9" id="KW-0472">Membrane</keyword>
<feature type="transmembrane region" description="Helical" evidence="9">
    <location>
        <begin position="185"/>
        <end position="211"/>
    </location>
</feature>
<feature type="transmembrane region" description="Helical" evidence="9">
    <location>
        <begin position="273"/>
        <end position="289"/>
    </location>
</feature>
<feature type="transmembrane region" description="Helical" evidence="9">
    <location>
        <begin position="31"/>
        <end position="49"/>
    </location>
</feature>
<name>A0ABS6XNJ4_9SPHN</name>
<dbReference type="PANTHER" id="PTHR32507:SF0">
    <property type="entry name" value="NA(+)_H(+) ANTIPORTER 2-RELATED"/>
    <property type="match status" value="1"/>
</dbReference>
<dbReference type="EMBL" id="JAHWZX010000012">
    <property type="protein sequence ID" value="MBW4331716.1"/>
    <property type="molecule type" value="Genomic_DNA"/>
</dbReference>
<feature type="transmembrane region" description="Helical" evidence="9">
    <location>
        <begin position="6"/>
        <end position="24"/>
    </location>
</feature>
<dbReference type="RefSeq" id="WP_219238833.1">
    <property type="nucleotide sequence ID" value="NZ_JAHWZX010000012.1"/>
</dbReference>